<dbReference type="PANTHER" id="PTHR33164">
    <property type="entry name" value="TRANSCRIPTIONAL REGULATOR, MARR FAMILY"/>
    <property type="match status" value="1"/>
</dbReference>
<dbReference type="InterPro" id="IPR000835">
    <property type="entry name" value="HTH_MarR-typ"/>
</dbReference>
<proteinExistence type="predicted"/>
<dbReference type="SMART" id="SM00347">
    <property type="entry name" value="HTH_MARR"/>
    <property type="match status" value="1"/>
</dbReference>
<dbReference type="SUPFAM" id="SSF46785">
    <property type="entry name" value="Winged helix' DNA-binding domain"/>
    <property type="match status" value="1"/>
</dbReference>
<dbReference type="InterPro" id="IPR036388">
    <property type="entry name" value="WH-like_DNA-bd_sf"/>
</dbReference>
<dbReference type="InterPro" id="IPR036390">
    <property type="entry name" value="WH_DNA-bd_sf"/>
</dbReference>
<evidence type="ECO:0000313" key="2">
    <source>
        <dbReference type="EMBL" id="MFM2719857.1"/>
    </source>
</evidence>
<dbReference type="InterPro" id="IPR039422">
    <property type="entry name" value="MarR/SlyA-like"/>
</dbReference>
<dbReference type="Gene3D" id="1.10.10.10">
    <property type="entry name" value="Winged helix-like DNA-binding domain superfamily/Winged helix DNA-binding domain"/>
    <property type="match status" value="1"/>
</dbReference>
<dbReference type="EMBL" id="JAROCE010000001">
    <property type="protein sequence ID" value="MFM2719857.1"/>
    <property type="molecule type" value="Genomic_DNA"/>
</dbReference>
<dbReference type="PROSITE" id="PS50995">
    <property type="entry name" value="HTH_MARR_2"/>
    <property type="match status" value="1"/>
</dbReference>
<evidence type="ECO:0000313" key="3">
    <source>
        <dbReference type="Proteomes" id="UP001630303"/>
    </source>
</evidence>
<dbReference type="PANTHER" id="PTHR33164:SF43">
    <property type="entry name" value="HTH-TYPE TRANSCRIPTIONAL REPRESSOR YETL"/>
    <property type="match status" value="1"/>
</dbReference>
<comment type="caution">
    <text evidence="2">The sequence shown here is derived from an EMBL/GenBank/DDBJ whole genome shotgun (WGS) entry which is preliminary data.</text>
</comment>
<protein>
    <submittedName>
        <fullName evidence="2">MarR family winged helix-turn-helix transcriptional regulator</fullName>
    </submittedName>
</protein>
<keyword evidence="3" id="KW-1185">Reference proteome</keyword>
<reference evidence="2 3" key="1">
    <citation type="submission" date="2023-03" db="EMBL/GenBank/DDBJ databases">
        <title>MT1 and MT2 Draft Genomes of Novel Species.</title>
        <authorList>
            <person name="Venkateswaran K."/>
        </authorList>
    </citation>
    <scope>NUCLEOTIDE SEQUENCE [LARGE SCALE GENOMIC DNA]</scope>
    <source>
        <strain evidence="2 3">IF8SW-P5</strain>
    </source>
</reference>
<accession>A0ABW9GDK8</accession>
<sequence>MQNSFDAPTSSDADSELGRALLAYDEARRAAAAEARRALSLNELDAKALLFVAQNPGARPSHVRDHLGITSAGVTTLIDRLVQRGAVKRELDVVDRRVNHITATVDLDAPPWSALRAFDGAVESAIATMDPGEARIVAAALERLTAAGAASR</sequence>
<evidence type="ECO:0000259" key="1">
    <source>
        <dbReference type="PROSITE" id="PS50995"/>
    </source>
</evidence>
<dbReference type="RefSeq" id="WP_239276952.1">
    <property type="nucleotide sequence ID" value="NZ_JAROCE010000001.1"/>
</dbReference>
<organism evidence="2 3">
    <name type="scientific">Microbacterium mcarthurae</name>
    <dbReference type="NCBI Taxonomy" id="3035918"/>
    <lineage>
        <taxon>Bacteria</taxon>
        <taxon>Bacillati</taxon>
        <taxon>Actinomycetota</taxon>
        <taxon>Actinomycetes</taxon>
        <taxon>Micrococcales</taxon>
        <taxon>Microbacteriaceae</taxon>
        <taxon>Microbacterium</taxon>
    </lineage>
</organism>
<gene>
    <name evidence="2" type="ORF">P5G46_05020</name>
</gene>
<name>A0ABW9GDK8_9MICO</name>
<feature type="domain" description="HTH marR-type" evidence="1">
    <location>
        <begin position="14"/>
        <end position="146"/>
    </location>
</feature>
<dbReference type="Proteomes" id="UP001630303">
    <property type="component" value="Unassembled WGS sequence"/>
</dbReference>
<dbReference type="Pfam" id="PF12802">
    <property type="entry name" value="MarR_2"/>
    <property type="match status" value="1"/>
</dbReference>